<keyword evidence="5" id="KW-0800">Toxin</keyword>
<dbReference type="RefSeq" id="WP_169145305.1">
    <property type="nucleotide sequence ID" value="NZ_JABBGA010000005.1"/>
</dbReference>
<dbReference type="InterPro" id="IPR022907">
    <property type="entry name" value="VapC_family"/>
</dbReference>
<keyword evidence="3 5" id="KW-0479">Metal-binding</keyword>
<comment type="caution">
    <text evidence="7">The sequence shown here is derived from an EMBL/GenBank/DDBJ whole genome shotgun (WGS) entry which is preliminary data.</text>
</comment>
<feature type="domain" description="PIN" evidence="6">
    <location>
        <begin position="5"/>
        <end position="120"/>
    </location>
</feature>
<sequence>MSSPYFLDTNILIYATSLADNHAAKRPAARSWVARTDWGVSSQVLMEFYANARQTRHGLLPTAPQAFVEHIAASRPVQAVDRELVLSALSLRNRYNLSHWDAAILCAAARLGAHTVISEDLSHGQSYDGVTVLNPFLA</sequence>
<evidence type="ECO:0000256" key="3">
    <source>
        <dbReference type="ARBA" id="ARBA00022723"/>
    </source>
</evidence>
<dbReference type="CDD" id="cd18692">
    <property type="entry name" value="PIN_VapC-like"/>
    <property type="match status" value="1"/>
</dbReference>
<dbReference type="SUPFAM" id="SSF88723">
    <property type="entry name" value="PIN domain-like"/>
    <property type="match status" value="1"/>
</dbReference>
<evidence type="ECO:0000256" key="5">
    <source>
        <dbReference type="HAMAP-Rule" id="MF_00265"/>
    </source>
</evidence>
<evidence type="ECO:0000256" key="2">
    <source>
        <dbReference type="ARBA" id="ARBA00022722"/>
    </source>
</evidence>
<name>A0A848G3Q6_9RHOO</name>
<comment type="similarity">
    <text evidence="5">Belongs to the PINc/VapC protein family.</text>
</comment>
<dbReference type="InterPro" id="IPR029060">
    <property type="entry name" value="PIN-like_dom_sf"/>
</dbReference>
<organism evidence="7 8">
    <name type="scientific">Zoogloea dura</name>
    <dbReference type="NCBI Taxonomy" id="2728840"/>
    <lineage>
        <taxon>Bacteria</taxon>
        <taxon>Pseudomonadati</taxon>
        <taxon>Pseudomonadota</taxon>
        <taxon>Betaproteobacteria</taxon>
        <taxon>Rhodocyclales</taxon>
        <taxon>Zoogloeaceae</taxon>
        <taxon>Zoogloea</taxon>
    </lineage>
</organism>
<evidence type="ECO:0000259" key="6">
    <source>
        <dbReference type="Pfam" id="PF01850"/>
    </source>
</evidence>
<dbReference type="AlphaFoldDB" id="A0A848G3Q6"/>
<protein>
    <recommendedName>
        <fullName evidence="5">Ribonuclease VapC</fullName>
        <shortName evidence="5">RNase VapC</shortName>
        <ecNumber evidence="5">3.1.-.-</ecNumber>
    </recommendedName>
    <alternativeName>
        <fullName evidence="5">Toxin VapC</fullName>
    </alternativeName>
</protein>
<reference evidence="7 8" key="1">
    <citation type="submission" date="2020-04" db="EMBL/GenBank/DDBJ databases">
        <title>Zoogloea sp. G-4-1-14 isolated from soil.</title>
        <authorList>
            <person name="Dahal R.H."/>
        </authorList>
    </citation>
    <scope>NUCLEOTIDE SEQUENCE [LARGE SCALE GENOMIC DNA]</scope>
    <source>
        <strain evidence="7 8">G-4-1-14</strain>
    </source>
</reference>
<keyword evidence="2 5" id="KW-0540">Nuclease</keyword>
<dbReference type="GO" id="GO:0000287">
    <property type="term" value="F:magnesium ion binding"/>
    <property type="evidence" value="ECO:0007669"/>
    <property type="project" value="UniProtKB-UniRule"/>
</dbReference>
<comment type="function">
    <text evidence="5">Toxic component of a toxin-antitoxin (TA) system. An RNase.</text>
</comment>
<accession>A0A848G3Q6</accession>
<dbReference type="EMBL" id="JABBGA010000005">
    <property type="protein sequence ID" value="NML25656.1"/>
    <property type="molecule type" value="Genomic_DNA"/>
</dbReference>
<evidence type="ECO:0000313" key="7">
    <source>
        <dbReference type="EMBL" id="NML25656.1"/>
    </source>
</evidence>
<evidence type="ECO:0000313" key="8">
    <source>
        <dbReference type="Proteomes" id="UP000580043"/>
    </source>
</evidence>
<keyword evidence="1 5" id="KW-1277">Toxin-antitoxin system</keyword>
<keyword evidence="5" id="KW-0460">Magnesium</keyword>
<keyword evidence="4 5" id="KW-0378">Hydrolase</keyword>
<dbReference type="GO" id="GO:0004540">
    <property type="term" value="F:RNA nuclease activity"/>
    <property type="evidence" value="ECO:0007669"/>
    <property type="project" value="InterPro"/>
</dbReference>
<dbReference type="Gene3D" id="3.40.50.1010">
    <property type="entry name" value="5'-nuclease"/>
    <property type="match status" value="1"/>
</dbReference>
<evidence type="ECO:0000256" key="4">
    <source>
        <dbReference type="ARBA" id="ARBA00022801"/>
    </source>
</evidence>
<dbReference type="GO" id="GO:0016787">
    <property type="term" value="F:hydrolase activity"/>
    <property type="evidence" value="ECO:0007669"/>
    <property type="project" value="UniProtKB-KW"/>
</dbReference>
<dbReference type="EC" id="3.1.-.-" evidence="5"/>
<evidence type="ECO:0000256" key="1">
    <source>
        <dbReference type="ARBA" id="ARBA00022649"/>
    </source>
</evidence>
<dbReference type="HAMAP" id="MF_00265">
    <property type="entry name" value="VapC_Nob1"/>
    <property type="match status" value="1"/>
</dbReference>
<feature type="binding site" evidence="5">
    <location>
        <position position="8"/>
    </location>
    <ligand>
        <name>Mg(2+)</name>
        <dbReference type="ChEBI" id="CHEBI:18420"/>
    </ligand>
</feature>
<comment type="cofactor">
    <cofactor evidence="5">
        <name>Mg(2+)</name>
        <dbReference type="ChEBI" id="CHEBI:18420"/>
    </cofactor>
</comment>
<dbReference type="Proteomes" id="UP000580043">
    <property type="component" value="Unassembled WGS sequence"/>
</dbReference>
<dbReference type="GO" id="GO:0090729">
    <property type="term" value="F:toxin activity"/>
    <property type="evidence" value="ECO:0007669"/>
    <property type="project" value="UniProtKB-KW"/>
</dbReference>
<keyword evidence="8" id="KW-1185">Reference proteome</keyword>
<dbReference type="InterPro" id="IPR002716">
    <property type="entry name" value="PIN_dom"/>
</dbReference>
<dbReference type="Pfam" id="PF01850">
    <property type="entry name" value="PIN"/>
    <property type="match status" value="1"/>
</dbReference>
<proteinExistence type="inferred from homology"/>
<feature type="binding site" evidence="5">
    <location>
        <position position="101"/>
    </location>
    <ligand>
        <name>Mg(2+)</name>
        <dbReference type="ChEBI" id="CHEBI:18420"/>
    </ligand>
</feature>
<gene>
    <name evidence="5" type="primary">vapC</name>
    <name evidence="7" type="ORF">HHL15_07865</name>
</gene>